<protein>
    <recommendedName>
        <fullName evidence="4">Carnitine dehydratase</fullName>
    </recommendedName>
</protein>
<keyword evidence="1" id="KW-0808">Transferase</keyword>
<dbReference type="GeneID" id="97243327"/>
<dbReference type="InterPro" id="IPR050483">
    <property type="entry name" value="CoA-transferase_III_domain"/>
</dbReference>
<evidence type="ECO:0000313" key="3">
    <source>
        <dbReference type="Proteomes" id="UP000075787"/>
    </source>
</evidence>
<dbReference type="Gene3D" id="3.30.1540.10">
    <property type="entry name" value="formyl-coa transferase, domain 3"/>
    <property type="match status" value="1"/>
</dbReference>
<proteinExistence type="predicted"/>
<dbReference type="InterPro" id="IPR023606">
    <property type="entry name" value="CoA-Trfase_III_dom_1_sf"/>
</dbReference>
<organism evidence="2 3">
    <name type="scientific">Tistrella mobilis</name>
    <dbReference type="NCBI Taxonomy" id="171437"/>
    <lineage>
        <taxon>Bacteria</taxon>
        <taxon>Pseudomonadati</taxon>
        <taxon>Pseudomonadota</taxon>
        <taxon>Alphaproteobacteria</taxon>
        <taxon>Geminicoccales</taxon>
        <taxon>Geminicoccaceae</taxon>
        <taxon>Tistrella</taxon>
    </lineage>
</organism>
<name>A0A162LED3_9PROT</name>
<evidence type="ECO:0000313" key="2">
    <source>
        <dbReference type="EMBL" id="KYO54570.1"/>
    </source>
</evidence>
<dbReference type="EMBL" id="LPZR01000084">
    <property type="protein sequence ID" value="KYO54570.1"/>
    <property type="molecule type" value="Genomic_DNA"/>
</dbReference>
<dbReference type="InterPro" id="IPR003673">
    <property type="entry name" value="CoA-Trfase_fam_III"/>
</dbReference>
<dbReference type="RefSeq" id="WP_062762953.1">
    <property type="nucleotide sequence ID" value="NZ_CP121045.1"/>
</dbReference>
<sequence>MLPPATTLPLAGIRVIEIAQNLAGPHAGEILATLGADVIKVERPEGGDDARGWGPPFAGDTAVTFHAMNRNKRGITLDLKHPAGLAELRRLLADADILVQNMRPGMMEQMGLDADSLAAINPRLIYCSLWAFGARGPMRLTPGYEPIVQAFAGIFSINGTPDGPPSRVGMQVLDLGTGVWAALGCLAALLQRGQTGRGTTVDVSLLETAMGWLSIYFAAFKVTGRQPQRHASGNPNVVVFQSLPTADGEIVVAAANDRLFAKLARTVGRPDWATDPRYASNGLRVANKAVLLPELEAIMRTRSKADWAERLEAAGIPCAPINSLADIAADAQLAALDIVETIPEAGLKVVGLPLSLGGERPGIHRRAPQLGEHNADILGHD</sequence>
<gene>
    <name evidence="2" type="ORF">AUP44_24990</name>
</gene>
<dbReference type="SUPFAM" id="SSF89796">
    <property type="entry name" value="CoA-transferase family III (CaiB/BaiF)"/>
    <property type="match status" value="1"/>
</dbReference>
<dbReference type="Pfam" id="PF02515">
    <property type="entry name" value="CoA_transf_3"/>
    <property type="match status" value="1"/>
</dbReference>
<dbReference type="Proteomes" id="UP000075787">
    <property type="component" value="Unassembled WGS sequence"/>
</dbReference>
<dbReference type="AlphaFoldDB" id="A0A162LED3"/>
<reference evidence="2 3" key="1">
    <citation type="submission" date="2015-12" db="EMBL/GenBank/DDBJ databases">
        <title>Genome sequence of Tistrella mobilis MCCC 1A02139.</title>
        <authorList>
            <person name="Lu L."/>
            <person name="Lai Q."/>
            <person name="Shao Z."/>
            <person name="Qian P."/>
        </authorList>
    </citation>
    <scope>NUCLEOTIDE SEQUENCE [LARGE SCALE GENOMIC DNA]</scope>
    <source>
        <strain evidence="2 3">MCCC 1A02139</strain>
    </source>
</reference>
<evidence type="ECO:0000256" key="1">
    <source>
        <dbReference type="ARBA" id="ARBA00022679"/>
    </source>
</evidence>
<comment type="caution">
    <text evidence="2">The sequence shown here is derived from an EMBL/GenBank/DDBJ whole genome shotgun (WGS) entry which is preliminary data.</text>
</comment>
<dbReference type="PANTHER" id="PTHR48207:SF3">
    <property type="entry name" value="SUCCINATE--HYDROXYMETHYLGLUTARATE COA-TRANSFERASE"/>
    <property type="match status" value="1"/>
</dbReference>
<dbReference type="PANTHER" id="PTHR48207">
    <property type="entry name" value="SUCCINATE--HYDROXYMETHYLGLUTARATE COA-TRANSFERASE"/>
    <property type="match status" value="1"/>
</dbReference>
<dbReference type="GO" id="GO:0008410">
    <property type="term" value="F:CoA-transferase activity"/>
    <property type="evidence" value="ECO:0007669"/>
    <property type="project" value="TreeGrafter"/>
</dbReference>
<dbReference type="InterPro" id="IPR044855">
    <property type="entry name" value="CoA-Trfase_III_dom3_sf"/>
</dbReference>
<accession>A0A162LED3</accession>
<dbReference type="OrthoDB" id="7457784at2"/>
<evidence type="ECO:0008006" key="4">
    <source>
        <dbReference type="Google" id="ProtNLM"/>
    </source>
</evidence>
<dbReference type="Gene3D" id="3.40.50.10540">
    <property type="entry name" value="Crotonobetainyl-coa:carnitine coa-transferase, domain 1"/>
    <property type="match status" value="1"/>
</dbReference>